<evidence type="ECO:0000313" key="1">
    <source>
        <dbReference type="EMBL" id="PON67586.1"/>
    </source>
</evidence>
<evidence type="ECO:0000313" key="2">
    <source>
        <dbReference type="Proteomes" id="UP000237105"/>
    </source>
</evidence>
<reference evidence="2" key="1">
    <citation type="submission" date="2016-06" db="EMBL/GenBank/DDBJ databases">
        <title>Parallel loss of symbiosis genes in relatives of nitrogen-fixing non-legume Parasponia.</title>
        <authorList>
            <person name="Van Velzen R."/>
            <person name="Holmer R."/>
            <person name="Bu F."/>
            <person name="Rutten L."/>
            <person name="Van Zeijl A."/>
            <person name="Liu W."/>
            <person name="Santuari L."/>
            <person name="Cao Q."/>
            <person name="Sharma T."/>
            <person name="Shen D."/>
            <person name="Roswanjaya Y."/>
            <person name="Wardhani T."/>
            <person name="Kalhor M.S."/>
            <person name="Jansen J."/>
            <person name="Van den Hoogen J."/>
            <person name="Gungor B."/>
            <person name="Hartog M."/>
            <person name="Hontelez J."/>
            <person name="Verver J."/>
            <person name="Yang W.-C."/>
            <person name="Schijlen E."/>
            <person name="Repin R."/>
            <person name="Schilthuizen M."/>
            <person name="Schranz E."/>
            <person name="Heidstra R."/>
            <person name="Miyata K."/>
            <person name="Fedorova E."/>
            <person name="Kohlen W."/>
            <person name="Bisseling T."/>
            <person name="Smit S."/>
            <person name="Geurts R."/>
        </authorList>
    </citation>
    <scope>NUCLEOTIDE SEQUENCE [LARGE SCALE GENOMIC DNA]</scope>
    <source>
        <strain evidence="2">cv. WU1-14</strain>
    </source>
</reference>
<dbReference type="Proteomes" id="UP000237105">
    <property type="component" value="Unassembled WGS sequence"/>
</dbReference>
<protein>
    <submittedName>
        <fullName evidence="1">Uncharacterized protein</fullName>
    </submittedName>
</protein>
<gene>
    <name evidence="1" type="ORF">PanWU01x14_102230</name>
</gene>
<dbReference type="AlphaFoldDB" id="A0A2P5D2P5"/>
<accession>A0A2P5D2P5</accession>
<feature type="non-terminal residue" evidence="1">
    <location>
        <position position="1"/>
    </location>
</feature>
<organism evidence="1 2">
    <name type="scientific">Parasponia andersonii</name>
    <name type="common">Sponia andersonii</name>
    <dbReference type="NCBI Taxonomy" id="3476"/>
    <lineage>
        <taxon>Eukaryota</taxon>
        <taxon>Viridiplantae</taxon>
        <taxon>Streptophyta</taxon>
        <taxon>Embryophyta</taxon>
        <taxon>Tracheophyta</taxon>
        <taxon>Spermatophyta</taxon>
        <taxon>Magnoliopsida</taxon>
        <taxon>eudicotyledons</taxon>
        <taxon>Gunneridae</taxon>
        <taxon>Pentapetalae</taxon>
        <taxon>rosids</taxon>
        <taxon>fabids</taxon>
        <taxon>Rosales</taxon>
        <taxon>Cannabaceae</taxon>
        <taxon>Parasponia</taxon>
    </lineage>
</organism>
<proteinExistence type="predicted"/>
<keyword evidence="2" id="KW-1185">Reference proteome</keyword>
<dbReference type="EMBL" id="JXTB01000070">
    <property type="protein sequence ID" value="PON67586.1"/>
    <property type="molecule type" value="Genomic_DNA"/>
</dbReference>
<sequence length="133" mass="15338">SAVSSLEWTPKRSRASVRSSHACPTSINTLLLSVPKNPLSDLGIDFQFVICHPDFTNAVMATIEGISHADCERIENKVVEDINERATIYIFVQERMNFIHGPWHHIRWPYDREQQFHEGRWHDVEGTEEPLEA</sequence>
<comment type="caution">
    <text evidence="1">The sequence shown here is derived from an EMBL/GenBank/DDBJ whole genome shotgun (WGS) entry which is preliminary data.</text>
</comment>
<name>A0A2P5D2P5_PARAD</name>